<dbReference type="Pfam" id="PF08659">
    <property type="entry name" value="KR"/>
    <property type="match status" value="1"/>
</dbReference>
<dbReference type="PANTHER" id="PTHR43775">
    <property type="entry name" value="FATTY ACID SYNTHASE"/>
    <property type="match status" value="1"/>
</dbReference>
<dbReference type="PROSITE" id="PS00606">
    <property type="entry name" value="KS3_1"/>
    <property type="match status" value="1"/>
</dbReference>
<dbReference type="Gene3D" id="3.40.47.10">
    <property type="match status" value="1"/>
</dbReference>
<dbReference type="InterPro" id="IPR013217">
    <property type="entry name" value="Methyltransf_12"/>
</dbReference>
<reference evidence="8" key="1">
    <citation type="journal article" date="2021" name="Syst. Appl. Microbiol.">
        <title>Roseomonas hellenica sp. nov., isolated from roots of wild-growing Alkanna tinctoria.</title>
        <authorList>
            <person name="Rat A."/>
            <person name="Naranjo H.D."/>
            <person name="Lebbe L."/>
            <person name="Cnockaert M."/>
            <person name="Krigas N."/>
            <person name="Grigoriadou K."/>
            <person name="Maloupa E."/>
            <person name="Willems A."/>
        </authorList>
    </citation>
    <scope>NUCLEOTIDE SEQUENCE [LARGE SCALE GENOMIC DNA]</scope>
    <source>
        <strain evidence="8">LMG 31159</strain>
    </source>
</reference>
<keyword evidence="8" id="KW-1185">Reference proteome</keyword>
<dbReference type="RefSeq" id="WP_211868096.1">
    <property type="nucleotide sequence ID" value="NZ_JAAEDI010000008.1"/>
</dbReference>
<dbReference type="SMART" id="SM00825">
    <property type="entry name" value="PKS_KS"/>
    <property type="match status" value="1"/>
</dbReference>
<dbReference type="InterPro" id="IPR014031">
    <property type="entry name" value="Ketoacyl_synth_C"/>
</dbReference>
<dbReference type="InterPro" id="IPR014030">
    <property type="entry name" value="Ketoacyl_synth_N"/>
</dbReference>
<dbReference type="Pfam" id="PF00109">
    <property type="entry name" value="ketoacyl-synt"/>
    <property type="match status" value="1"/>
</dbReference>
<dbReference type="PROSITE" id="PS00012">
    <property type="entry name" value="PHOSPHOPANTETHEINE"/>
    <property type="match status" value="1"/>
</dbReference>
<dbReference type="Gene3D" id="3.40.50.720">
    <property type="entry name" value="NAD(P)-binding Rossmann-like Domain"/>
    <property type="match status" value="1"/>
</dbReference>
<dbReference type="Gene3D" id="1.10.1200.10">
    <property type="entry name" value="ACP-like"/>
    <property type="match status" value="1"/>
</dbReference>
<dbReference type="InterPro" id="IPR006162">
    <property type="entry name" value="Ppantetheine_attach_site"/>
</dbReference>
<dbReference type="InterPro" id="IPR029063">
    <property type="entry name" value="SAM-dependent_MTases_sf"/>
</dbReference>
<dbReference type="Pfam" id="PF08242">
    <property type="entry name" value="Methyltransf_12"/>
    <property type="match status" value="1"/>
</dbReference>
<keyword evidence="2" id="KW-0597">Phosphoprotein</keyword>
<dbReference type="InterPro" id="IPR036736">
    <property type="entry name" value="ACP-like_sf"/>
</dbReference>
<evidence type="ECO:0000313" key="7">
    <source>
        <dbReference type="EMBL" id="MBR0649833.1"/>
    </source>
</evidence>
<accession>A0ABS5EFN1</accession>
<dbReference type="SUPFAM" id="SSF51735">
    <property type="entry name" value="NAD(P)-binding Rossmann-fold domains"/>
    <property type="match status" value="2"/>
</dbReference>
<evidence type="ECO:0000256" key="2">
    <source>
        <dbReference type="ARBA" id="ARBA00022553"/>
    </source>
</evidence>
<dbReference type="SUPFAM" id="SSF53335">
    <property type="entry name" value="S-adenosyl-L-methionine-dependent methyltransferases"/>
    <property type="match status" value="1"/>
</dbReference>
<dbReference type="Gene3D" id="3.40.50.150">
    <property type="entry name" value="Vaccinia Virus protein VP39"/>
    <property type="match status" value="1"/>
</dbReference>
<dbReference type="InterPro" id="IPR050091">
    <property type="entry name" value="PKS_NRPS_Biosynth_Enz"/>
</dbReference>
<keyword evidence="3" id="KW-0808">Transferase</keyword>
<dbReference type="SUPFAM" id="SSF47336">
    <property type="entry name" value="ACP-like"/>
    <property type="match status" value="1"/>
</dbReference>
<sequence length="1774" mass="182576">MPDVNAAPNPALEEMLEEDCPIAVIAAACRMPGAPDPATFWQRIFEGQDFTRRFTPEELAEAGIDAATAARPDYVGVGAVLDDAFDFDPAFFGYSAAEALDIDPQQRLFLACAAEALQVAGHGGRAPRGSVGVFGATRLSTWMRPDRDMLLRIASPRNFQALTGNDKDYLATRVAYKLDLSGPALTVQTACSSSLVAVHMACEQLRAGGCDMALAGGVGITFPQALGYLHRDGMIFSADGSCRPFSAEANGTGIGHGCGVVLLKRLADAEADGDEIWAVVRGSAVNNDGAAKAGFTAPGIEGQAAVIAEALDMAGTDPATIGLVEAHGTGTPLGDPIEVAALTRVWRRSTDAVQHCALGSVKSNLGHLDTAAGIASFLKAVLALRHRVLPPTLYAETPNPALELDTSPFFLPVFALPWDSDGPRRAAVSSFGIGGTNCHVVLEEAPARPVAAATTSPVALAVPALSAAGVARYAARLAARLDETDACPAILAATMAHHGPAARQGDLIRAVVGAASPDALPAQLAALARGVVPSVIMRGDARTLRLTGCAAEAAAAWLRASWSGRADPFGLARLPCPAALRAWRDGHDAALPTSALLLPQMALASALLAVPGATVDGEGSGGVALALAREALPTEALARRLDAIDRGEVACGAVGTDAAWPVATGIMVHLGESDPGALRRCLDLALWQAGLGACPVPVPSHRLSLPPMPFEDQRLYRPVAAAMPPADAPWAAVLAEGAAAVDGIAVDADRVTREHAAVAALHRHHAGRAFLSLGCLADSTPRDLDSVVAEAHIDPRFRQLAFRLLEDLVSEGGLHRDAAGRFVGPIRPGDAPEASDLVSPSLAGLIARTAPHLDAVLTGRTPLVNLVFPEGDTSDAADLYESHHYSRHLNDIAARLAGAVGAGRKVTVLEIGAGTGGTTGAVLAALGPQVGRYVFTDIGPLFLARARERFAQVPGMEYAQLDMTQDVLAQGFAPASCDLIVAANVLHNAATLPGVLRNLSRLLKPGGVLLMRELVERKPLFDIVFGALAPAVDDHEARGGLFASAAFWRDAARAAGFAETAAFPEETTPEAAMGEAIILARMPGAVAPVGADAPPLWAGVAGDGDDPLALLAEAALAAQLLPGTLLDMVPGAPLLAGISVELRRTTGRLLLLSNGKVVASARLSPVVPPLPTIGQPTGPAPDGLRAALGGLLRDPAETLTVLAAPGDATLWSASLADGGRALVAEGTDCALVWTAPATARRLLPATPATRAILAAERWDAVSAPGRPSGKPIHLIGAIGGVMTEALSAEARRQGRDCVLRDAGDATLAGNAHTLLLVEDLIDGSATTPSDRLRPVQEALAALARAARAAPDGAGATIITRNATALPGETVQDPLAAVALGMGLSLAREASSVPIALLDTDLSATSLTRLLALPPALSEQASFGAIRRGQAFRRRFAALPDRADIAWSLPTQGTIVVTGGLSRLGRTLIDWLGGLGLADVTLFLHREPTVEEQASLSALREAHGLSLHLLPGIDCADPAAIARGFRTLDAAATAPRAVFHLAGIVRDGLMERQGWDEAGPVLAVKLNAAAAIIQAMTPHPGAPVVFFSSLAAVVGPPGEGAHAGANAALEAMARHARSQGIAATAIAWDYWRDALRDEHRALAARFVTQGLSNGTGLAALAAALAQPEAVVVAADPAALALLNGAAARPVVESTVEADDVLCWLRHAVARLVGRPASEIDDAAGLIQLGIDSLMFLDLGERAGRELGVTLSAEAALGAENLKALAETLRQQRDAS</sequence>
<protein>
    <submittedName>
        <fullName evidence="7">KR domain-containing protein</fullName>
    </submittedName>
</protein>
<dbReference type="Pfam" id="PF00550">
    <property type="entry name" value="PP-binding"/>
    <property type="match status" value="1"/>
</dbReference>
<dbReference type="InterPro" id="IPR036291">
    <property type="entry name" value="NAD(P)-bd_dom_sf"/>
</dbReference>
<evidence type="ECO:0000259" key="6">
    <source>
        <dbReference type="PROSITE" id="PS52004"/>
    </source>
</evidence>
<dbReference type="SMART" id="SM00823">
    <property type="entry name" value="PKS_PP"/>
    <property type="match status" value="1"/>
</dbReference>
<evidence type="ECO:0000256" key="1">
    <source>
        <dbReference type="ARBA" id="ARBA00022450"/>
    </source>
</evidence>
<dbReference type="PROSITE" id="PS50075">
    <property type="entry name" value="CARRIER"/>
    <property type="match status" value="1"/>
</dbReference>
<dbReference type="EMBL" id="JAAEDI010000008">
    <property type="protein sequence ID" value="MBR0649833.1"/>
    <property type="molecule type" value="Genomic_DNA"/>
</dbReference>
<dbReference type="InterPro" id="IPR032821">
    <property type="entry name" value="PKS_assoc"/>
</dbReference>
<evidence type="ECO:0000313" key="8">
    <source>
        <dbReference type="Proteomes" id="UP000698752"/>
    </source>
</evidence>
<feature type="domain" description="Carrier" evidence="5">
    <location>
        <begin position="1694"/>
        <end position="1771"/>
    </location>
</feature>
<dbReference type="InterPro" id="IPR013968">
    <property type="entry name" value="PKS_KR"/>
</dbReference>
<feature type="domain" description="Ketosynthase family 3 (KS3)" evidence="6">
    <location>
        <begin position="19"/>
        <end position="444"/>
    </location>
</feature>
<dbReference type="CDD" id="cd05274">
    <property type="entry name" value="KR_FAS_SDR_x"/>
    <property type="match status" value="1"/>
</dbReference>
<dbReference type="SMART" id="SM00822">
    <property type="entry name" value="PKS_KR"/>
    <property type="match status" value="1"/>
</dbReference>
<evidence type="ECO:0000259" key="5">
    <source>
        <dbReference type="PROSITE" id="PS50075"/>
    </source>
</evidence>
<keyword evidence="4" id="KW-0511">Multifunctional enzyme</keyword>
<name>A0ABS5EFN1_9PROT</name>
<keyword evidence="1" id="KW-0596">Phosphopantetheine</keyword>
<evidence type="ECO:0000256" key="3">
    <source>
        <dbReference type="ARBA" id="ARBA00022679"/>
    </source>
</evidence>
<gene>
    <name evidence="7" type="ORF">GXW78_09175</name>
</gene>
<organism evidence="7 8">
    <name type="scientific">Neoroseomonas terrae</name>
    <dbReference type="NCBI Taxonomy" id="424799"/>
    <lineage>
        <taxon>Bacteria</taxon>
        <taxon>Pseudomonadati</taxon>
        <taxon>Pseudomonadota</taxon>
        <taxon>Alphaproteobacteria</taxon>
        <taxon>Acetobacterales</taxon>
        <taxon>Acetobacteraceae</taxon>
        <taxon>Neoroseomonas</taxon>
    </lineage>
</organism>
<evidence type="ECO:0000256" key="4">
    <source>
        <dbReference type="ARBA" id="ARBA00023268"/>
    </source>
</evidence>
<proteinExistence type="predicted"/>
<dbReference type="Pfam" id="PF16197">
    <property type="entry name" value="KAsynt_C_assoc"/>
    <property type="match status" value="1"/>
</dbReference>
<dbReference type="Proteomes" id="UP000698752">
    <property type="component" value="Unassembled WGS sequence"/>
</dbReference>
<comment type="caution">
    <text evidence="7">The sequence shown here is derived from an EMBL/GenBank/DDBJ whole genome shotgun (WGS) entry which is preliminary data.</text>
</comment>
<dbReference type="CDD" id="cd00833">
    <property type="entry name" value="PKS"/>
    <property type="match status" value="1"/>
</dbReference>
<dbReference type="InterPro" id="IPR016039">
    <property type="entry name" value="Thiolase-like"/>
</dbReference>
<dbReference type="InterPro" id="IPR009081">
    <property type="entry name" value="PP-bd_ACP"/>
</dbReference>
<dbReference type="SUPFAM" id="SSF53901">
    <property type="entry name" value="Thiolase-like"/>
    <property type="match status" value="1"/>
</dbReference>
<dbReference type="InterPro" id="IPR020806">
    <property type="entry name" value="PKS_PP-bd"/>
</dbReference>
<dbReference type="InterPro" id="IPR020841">
    <property type="entry name" value="PKS_Beta-ketoAc_synthase_dom"/>
</dbReference>
<dbReference type="Pfam" id="PF02801">
    <property type="entry name" value="Ketoacyl-synt_C"/>
    <property type="match status" value="1"/>
</dbReference>
<dbReference type="Gene3D" id="1.10.1240.100">
    <property type="match status" value="1"/>
</dbReference>
<dbReference type="InterPro" id="IPR018201">
    <property type="entry name" value="Ketoacyl_synth_AS"/>
</dbReference>
<dbReference type="PANTHER" id="PTHR43775:SF37">
    <property type="entry name" value="SI:DKEY-61P9.11"/>
    <property type="match status" value="1"/>
</dbReference>
<dbReference type="InterPro" id="IPR057326">
    <property type="entry name" value="KR_dom"/>
</dbReference>
<dbReference type="PROSITE" id="PS52004">
    <property type="entry name" value="KS3_2"/>
    <property type="match status" value="1"/>
</dbReference>